<proteinExistence type="predicted"/>
<dbReference type="PANTHER" id="PTHR44103:SF1">
    <property type="entry name" value="PROPROTEIN CONVERTASE P"/>
    <property type="match status" value="1"/>
</dbReference>
<dbReference type="Proteomes" id="UP001597601">
    <property type="component" value="Unassembled WGS sequence"/>
</dbReference>
<evidence type="ECO:0000256" key="2">
    <source>
        <dbReference type="SAM" id="SignalP"/>
    </source>
</evidence>
<dbReference type="InterPro" id="IPR028994">
    <property type="entry name" value="Integrin_alpha_N"/>
</dbReference>
<dbReference type="InterPro" id="IPR013517">
    <property type="entry name" value="FG-GAP"/>
</dbReference>
<gene>
    <name evidence="3" type="ORF">ACFSYC_06645</name>
</gene>
<organism evidence="3 4">
    <name type="scientific">Mucilaginibacter antarcticus</name>
    <dbReference type="NCBI Taxonomy" id="1855725"/>
    <lineage>
        <taxon>Bacteria</taxon>
        <taxon>Pseudomonadati</taxon>
        <taxon>Bacteroidota</taxon>
        <taxon>Sphingobacteriia</taxon>
        <taxon>Sphingobacteriales</taxon>
        <taxon>Sphingobacteriaceae</taxon>
        <taxon>Mucilaginibacter</taxon>
    </lineage>
</organism>
<evidence type="ECO:0000256" key="1">
    <source>
        <dbReference type="ARBA" id="ARBA00022729"/>
    </source>
</evidence>
<name>A0ABW5XNU4_9SPHI</name>
<dbReference type="Gene3D" id="2.130.10.130">
    <property type="entry name" value="Integrin alpha, N-terminal"/>
    <property type="match status" value="2"/>
</dbReference>
<reference evidence="4" key="1">
    <citation type="journal article" date="2019" name="Int. J. Syst. Evol. Microbiol.">
        <title>The Global Catalogue of Microorganisms (GCM) 10K type strain sequencing project: providing services to taxonomists for standard genome sequencing and annotation.</title>
        <authorList>
            <consortium name="The Broad Institute Genomics Platform"/>
            <consortium name="The Broad Institute Genome Sequencing Center for Infectious Disease"/>
            <person name="Wu L."/>
            <person name="Ma J."/>
        </authorList>
    </citation>
    <scope>NUCLEOTIDE SEQUENCE [LARGE SCALE GENOMIC DNA]</scope>
    <source>
        <strain evidence="4">KCTC 52232</strain>
    </source>
</reference>
<dbReference type="Pfam" id="PF13517">
    <property type="entry name" value="FG-GAP_3"/>
    <property type="match status" value="2"/>
</dbReference>
<keyword evidence="4" id="KW-1185">Reference proteome</keyword>
<protein>
    <submittedName>
        <fullName evidence="3">FG-GAP repeat domain-containing protein</fullName>
    </submittedName>
</protein>
<feature type="signal peptide" evidence="2">
    <location>
        <begin position="1"/>
        <end position="21"/>
    </location>
</feature>
<feature type="chain" id="PRO_5047148691" evidence="2">
    <location>
        <begin position="22"/>
        <end position="388"/>
    </location>
</feature>
<dbReference type="EMBL" id="JBHUON010000006">
    <property type="protein sequence ID" value="MFD2864363.1"/>
    <property type="molecule type" value="Genomic_DNA"/>
</dbReference>
<evidence type="ECO:0000313" key="3">
    <source>
        <dbReference type="EMBL" id="MFD2864363.1"/>
    </source>
</evidence>
<dbReference type="PANTHER" id="PTHR44103">
    <property type="entry name" value="PROPROTEIN CONVERTASE P"/>
    <property type="match status" value="1"/>
</dbReference>
<keyword evidence="1 2" id="KW-0732">Signal</keyword>
<dbReference type="RefSeq" id="WP_377124816.1">
    <property type="nucleotide sequence ID" value="NZ_JBHUON010000006.1"/>
</dbReference>
<dbReference type="SUPFAM" id="SSF69318">
    <property type="entry name" value="Integrin alpha N-terminal domain"/>
    <property type="match status" value="1"/>
</dbReference>
<accession>A0ABW5XNU4</accession>
<sequence length="388" mass="43431">MLTYILRFCFAMSLLATGNMAYSQQFKKTTITNDFISEGVAVGDVNHDGKMDIMAGTCWFDAPGWTRHELAPTKLLNPGTEYSNSFLNHAIDVNQDGWIDLLVVGYPGEPATWYENPKNAAGYWRKYEVLNSVGVGNESPAFADVDGDGHDDLICADVKAKQMVWLSPPTKKGDTVWTRYNIGVRNFAGIDRYSHGLGLGDVNQDGRKDVMIKEGWWEAPVDRKKGFWEFHPANFGEECSQMYVYDVNSDGLNDVISASAHKYGIWWHKQGKDAQGVATWTTHEISKAFSQTHGVAFSDINNDGFPDLVTGKRRFAHNDSNTDPGTHEAPVLYWFELTPGTAPYFTAHQIDDDAGAGLNVIVQDMDKDKRKDIVISNKKGVFYFQNNR</sequence>
<evidence type="ECO:0000313" key="4">
    <source>
        <dbReference type="Proteomes" id="UP001597601"/>
    </source>
</evidence>
<comment type="caution">
    <text evidence="3">The sequence shown here is derived from an EMBL/GenBank/DDBJ whole genome shotgun (WGS) entry which is preliminary data.</text>
</comment>